<dbReference type="InterPro" id="IPR000315">
    <property type="entry name" value="Znf_B-box"/>
</dbReference>
<dbReference type="PROSITE" id="PS50119">
    <property type="entry name" value="ZF_BBOX"/>
    <property type="match status" value="1"/>
</dbReference>
<proteinExistence type="predicted"/>
<dbReference type="AlphaFoldDB" id="A0A8B8PPT0"/>
<dbReference type="OrthoDB" id="1581759at2759"/>
<evidence type="ECO:0000259" key="2">
    <source>
        <dbReference type="PROSITE" id="PS50119"/>
    </source>
</evidence>
<keyword evidence="1" id="KW-0863">Zinc-finger</keyword>
<dbReference type="RefSeq" id="XP_030536764.1">
    <property type="nucleotide sequence ID" value="XM_030680904.1"/>
</dbReference>
<reference evidence="4" key="1">
    <citation type="submission" date="2025-08" db="UniProtKB">
        <authorList>
            <consortium name="RefSeq"/>
        </authorList>
    </citation>
    <scope>IDENTIFICATION</scope>
    <source>
        <tissue evidence="4">Leaf</tissue>
    </source>
</reference>
<dbReference type="PANTHER" id="PTHR31065">
    <property type="entry name" value="PLATZ TRANSCRIPTION FACTOR FAMILY PROTEIN"/>
    <property type="match status" value="1"/>
</dbReference>
<dbReference type="CDD" id="cd19756">
    <property type="entry name" value="Bbox2"/>
    <property type="match status" value="1"/>
</dbReference>
<sequence>MVSSEDDQEKAVPRWLRPIAGAKFYCSCETHRSKERNYYCRVCMVSFCKDCKEQHDRSKHEILKVYKTSHAASFRVEDLKPLWDISGICMYTSNGWLVALIYKRGIGISGSRGKKGIAECESCLYGLKSPSAKYCSVECKVEAALKMNGSGSITEKAKRKLETMLEEIAHDVHSFRKRARKQKKPQRALSH</sequence>
<dbReference type="PANTHER" id="PTHR31065:SF39">
    <property type="entry name" value="PLATZ TRANSCRIPTION FACTOR FAMILY PROTEIN"/>
    <property type="match status" value="1"/>
</dbReference>
<keyword evidence="3" id="KW-1185">Reference proteome</keyword>
<gene>
    <name evidence="4" type="primary">LOC115745381</name>
</gene>
<name>A0A8B8PPT0_9MYRT</name>
<protein>
    <submittedName>
        <fullName evidence="4">Uncharacterized protein LOC115745381</fullName>
    </submittedName>
</protein>
<dbReference type="Pfam" id="PF04640">
    <property type="entry name" value="PLATZ"/>
    <property type="match status" value="1"/>
</dbReference>
<dbReference type="GO" id="GO:0008270">
    <property type="term" value="F:zinc ion binding"/>
    <property type="evidence" value="ECO:0007669"/>
    <property type="project" value="UniProtKB-KW"/>
</dbReference>
<keyword evidence="1" id="KW-0479">Metal-binding</keyword>
<dbReference type="KEGG" id="rarg:115745381"/>
<evidence type="ECO:0000313" key="3">
    <source>
        <dbReference type="Proteomes" id="UP000827889"/>
    </source>
</evidence>
<accession>A0A8B8PPT0</accession>
<dbReference type="SUPFAM" id="SSF57845">
    <property type="entry name" value="B-box zinc-binding domain"/>
    <property type="match status" value="1"/>
</dbReference>
<feature type="domain" description="B box-type" evidence="2">
    <location>
        <begin position="28"/>
        <end position="65"/>
    </location>
</feature>
<keyword evidence="1" id="KW-0862">Zinc</keyword>
<dbReference type="GeneID" id="115745381"/>
<evidence type="ECO:0000256" key="1">
    <source>
        <dbReference type="PROSITE-ProRule" id="PRU00024"/>
    </source>
</evidence>
<evidence type="ECO:0000313" key="4">
    <source>
        <dbReference type="RefSeq" id="XP_030536764.1"/>
    </source>
</evidence>
<organism evidence="3 4">
    <name type="scientific">Rhodamnia argentea</name>
    <dbReference type="NCBI Taxonomy" id="178133"/>
    <lineage>
        <taxon>Eukaryota</taxon>
        <taxon>Viridiplantae</taxon>
        <taxon>Streptophyta</taxon>
        <taxon>Embryophyta</taxon>
        <taxon>Tracheophyta</taxon>
        <taxon>Spermatophyta</taxon>
        <taxon>Magnoliopsida</taxon>
        <taxon>eudicotyledons</taxon>
        <taxon>Gunneridae</taxon>
        <taxon>Pentapetalae</taxon>
        <taxon>rosids</taxon>
        <taxon>malvids</taxon>
        <taxon>Myrtales</taxon>
        <taxon>Myrtaceae</taxon>
        <taxon>Myrtoideae</taxon>
        <taxon>Myrteae</taxon>
        <taxon>Australasian group</taxon>
        <taxon>Rhodamnia</taxon>
    </lineage>
</organism>
<dbReference type="InterPro" id="IPR006734">
    <property type="entry name" value="PLATZ"/>
</dbReference>
<dbReference type="Proteomes" id="UP000827889">
    <property type="component" value="Chromosome 8"/>
</dbReference>